<dbReference type="Proteomes" id="UP000053144">
    <property type="component" value="Unassembled WGS sequence"/>
</dbReference>
<reference evidence="2" key="1">
    <citation type="journal article" date="2015" name="Proc. Natl. Acad. Sci. U.S.A.">
        <title>Genome sequencing of adzuki bean (Vigna angularis) provides insight into high starch and low fat accumulation and domestication.</title>
        <authorList>
            <person name="Yang K."/>
            <person name="Tian Z."/>
            <person name="Chen C."/>
            <person name="Luo L."/>
            <person name="Zhao B."/>
            <person name="Wang Z."/>
            <person name="Yu L."/>
            <person name="Li Y."/>
            <person name="Sun Y."/>
            <person name="Li W."/>
            <person name="Chen Y."/>
            <person name="Li Y."/>
            <person name="Zhang Y."/>
            <person name="Ai D."/>
            <person name="Zhao J."/>
            <person name="Shang C."/>
            <person name="Ma Y."/>
            <person name="Wu B."/>
            <person name="Wang M."/>
            <person name="Gao L."/>
            <person name="Sun D."/>
            <person name="Zhang P."/>
            <person name="Guo F."/>
            <person name="Wang W."/>
            <person name="Li Y."/>
            <person name="Wang J."/>
            <person name="Varshney R.K."/>
            <person name="Wang J."/>
            <person name="Ling H.Q."/>
            <person name="Wan P."/>
        </authorList>
    </citation>
    <scope>NUCLEOTIDE SEQUENCE</scope>
    <source>
        <strain evidence="2">cv. Jingnong 6</strain>
    </source>
</reference>
<organism evidence="1 2">
    <name type="scientific">Phaseolus angularis</name>
    <name type="common">Azuki bean</name>
    <name type="synonym">Vigna angularis</name>
    <dbReference type="NCBI Taxonomy" id="3914"/>
    <lineage>
        <taxon>Eukaryota</taxon>
        <taxon>Viridiplantae</taxon>
        <taxon>Streptophyta</taxon>
        <taxon>Embryophyta</taxon>
        <taxon>Tracheophyta</taxon>
        <taxon>Spermatophyta</taxon>
        <taxon>Magnoliopsida</taxon>
        <taxon>eudicotyledons</taxon>
        <taxon>Gunneridae</taxon>
        <taxon>Pentapetalae</taxon>
        <taxon>rosids</taxon>
        <taxon>fabids</taxon>
        <taxon>Fabales</taxon>
        <taxon>Fabaceae</taxon>
        <taxon>Papilionoideae</taxon>
        <taxon>50 kb inversion clade</taxon>
        <taxon>NPAAA clade</taxon>
        <taxon>indigoferoid/millettioid clade</taxon>
        <taxon>Phaseoleae</taxon>
        <taxon>Vigna</taxon>
    </lineage>
</organism>
<gene>
    <name evidence="1" type="ORF">LR48_Vigan123s002500</name>
</gene>
<evidence type="ECO:0000313" key="2">
    <source>
        <dbReference type="Proteomes" id="UP000053144"/>
    </source>
</evidence>
<dbReference type="AlphaFoldDB" id="A0A0L9T4S7"/>
<dbReference type="EMBL" id="KQ258271">
    <property type="protein sequence ID" value="KOM25605.1"/>
    <property type="molecule type" value="Genomic_DNA"/>
</dbReference>
<evidence type="ECO:0000313" key="1">
    <source>
        <dbReference type="EMBL" id="KOM25605.1"/>
    </source>
</evidence>
<protein>
    <submittedName>
        <fullName evidence="1">Uncharacterized protein</fullName>
    </submittedName>
</protein>
<sequence length="118" mass="13412">MPLNSLDDVKIVVWWLAESLRERRNSADGDKVVTHGAWLVAGARQKLVVMASCGWRFRVRRVSSNWVSVCVIVVGPLVFSRVQVVRMVARSVNGRWPWLRVNEEAALLMVVVRCELGR</sequence>
<accession>A0A0L9T4S7</accession>
<name>A0A0L9T4S7_PHAAN</name>
<proteinExistence type="predicted"/>
<dbReference type="Gramene" id="KOM25605">
    <property type="protein sequence ID" value="KOM25605"/>
    <property type="gene ID" value="LR48_Vigan123s002500"/>
</dbReference>